<dbReference type="KEGG" id="gah:GAH_01561"/>
<dbReference type="AlphaFoldDB" id="A0A0F7DBI5"/>
<keyword evidence="3" id="KW-1185">Reference proteome</keyword>
<dbReference type="GeneID" id="24804130"/>
<evidence type="ECO:0000313" key="3">
    <source>
        <dbReference type="Proteomes" id="UP000034723"/>
    </source>
</evidence>
<dbReference type="Proteomes" id="UP000034723">
    <property type="component" value="Chromosome"/>
</dbReference>
<organism evidence="2 3">
    <name type="scientific">Geoglobus ahangari</name>
    <dbReference type="NCBI Taxonomy" id="113653"/>
    <lineage>
        <taxon>Archaea</taxon>
        <taxon>Methanobacteriati</taxon>
        <taxon>Methanobacteriota</taxon>
        <taxon>Archaeoglobi</taxon>
        <taxon>Archaeoglobales</taxon>
        <taxon>Archaeoglobaceae</taxon>
        <taxon>Geoglobus</taxon>
    </lineage>
</organism>
<dbReference type="OrthoDB" id="372393at2157"/>
<proteinExistence type="predicted"/>
<feature type="compositionally biased region" description="Basic and acidic residues" evidence="1">
    <location>
        <begin position="1"/>
        <end position="11"/>
    </location>
</feature>
<dbReference type="STRING" id="113653.GAH_01561"/>
<sequence length="90" mass="10728">MEMSSHAEKVEFSFPEDAGPKPAVWTPEQEEFVKQFPHICKDCKWMKPVIPNTKFPPADLIGYCKIIHWPFYWCVSKYTIVKSCKWFEKR</sequence>
<evidence type="ECO:0000313" key="2">
    <source>
        <dbReference type="EMBL" id="AKG91151.1"/>
    </source>
</evidence>
<gene>
    <name evidence="2" type="ORF">GAH_01561</name>
</gene>
<name>A0A0F7DBI5_9EURY</name>
<feature type="region of interest" description="Disordered" evidence="1">
    <location>
        <begin position="1"/>
        <end position="22"/>
    </location>
</feature>
<reference evidence="2 3" key="1">
    <citation type="submission" date="2015-04" db="EMBL/GenBank/DDBJ databases">
        <title>The complete genome sequence of the hyperthermophilic, obligate iron-reducing archaeon Geoglobus ahangari strain 234T.</title>
        <authorList>
            <person name="Manzella M.P."/>
            <person name="Holmes D.E."/>
            <person name="Rocheleau J.M."/>
            <person name="Chung A."/>
            <person name="Reguera G."/>
            <person name="Kashefi K."/>
        </authorList>
    </citation>
    <scope>NUCLEOTIDE SEQUENCE [LARGE SCALE GENOMIC DNA]</scope>
    <source>
        <strain evidence="2 3">234</strain>
    </source>
</reference>
<dbReference type="EMBL" id="CP011267">
    <property type="protein sequence ID" value="AKG91151.1"/>
    <property type="molecule type" value="Genomic_DNA"/>
</dbReference>
<protein>
    <submittedName>
        <fullName evidence="2">Uncharacterized protein</fullName>
    </submittedName>
</protein>
<dbReference type="InParanoid" id="A0A0F7DBI5"/>
<dbReference type="RefSeq" id="WP_048095917.1">
    <property type="nucleotide sequence ID" value="NZ_CP011267.1"/>
</dbReference>
<accession>A0A0F7DBI5</accession>
<evidence type="ECO:0000256" key="1">
    <source>
        <dbReference type="SAM" id="MobiDB-lite"/>
    </source>
</evidence>
<dbReference type="HOGENOM" id="CLU_2433722_0_0_2"/>